<dbReference type="InterPro" id="IPR002110">
    <property type="entry name" value="Ankyrin_rpt"/>
</dbReference>
<evidence type="ECO:0000256" key="2">
    <source>
        <dbReference type="ARBA" id="ARBA00023043"/>
    </source>
</evidence>
<feature type="non-terminal residue" evidence="4">
    <location>
        <position position="1"/>
    </location>
</feature>
<dbReference type="EMBL" id="BLLF01000370">
    <property type="protein sequence ID" value="GFH11062.1"/>
    <property type="molecule type" value="Genomic_DNA"/>
</dbReference>
<comment type="caution">
    <text evidence="4">The sequence shown here is derived from an EMBL/GenBank/DDBJ whole genome shotgun (WGS) entry which is preliminary data.</text>
</comment>
<feature type="repeat" description="ANK" evidence="3">
    <location>
        <begin position="61"/>
        <end position="93"/>
    </location>
</feature>
<name>A0A699Z6G1_HAELA</name>
<evidence type="ECO:0000313" key="4">
    <source>
        <dbReference type="EMBL" id="GFH11062.1"/>
    </source>
</evidence>
<proteinExistence type="predicted"/>
<dbReference type="Gene3D" id="1.25.40.20">
    <property type="entry name" value="Ankyrin repeat-containing domain"/>
    <property type="match status" value="2"/>
</dbReference>
<gene>
    <name evidence="4" type="ORF">HaLaN_06495</name>
</gene>
<reference evidence="4 5" key="1">
    <citation type="submission" date="2020-02" db="EMBL/GenBank/DDBJ databases">
        <title>Draft genome sequence of Haematococcus lacustris strain NIES-144.</title>
        <authorList>
            <person name="Morimoto D."/>
            <person name="Nakagawa S."/>
            <person name="Yoshida T."/>
            <person name="Sawayama S."/>
        </authorList>
    </citation>
    <scope>NUCLEOTIDE SEQUENCE [LARGE SCALE GENOMIC DNA]</scope>
    <source>
        <strain evidence="4 5">NIES-144</strain>
    </source>
</reference>
<accession>A0A699Z6G1</accession>
<dbReference type="PANTHER" id="PTHR24166:SF45">
    <property type="entry name" value="E3 UBIQUITIN-PROTEIN LIGASE XBAT35"/>
    <property type="match status" value="1"/>
</dbReference>
<dbReference type="InterPro" id="IPR036770">
    <property type="entry name" value="Ankyrin_rpt-contain_sf"/>
</dbReference>
<feature type="repeat" description="ANK" evidence="3">
    <location>
        <begin position="20"/>
        <end position="42"/>
    </location>
</feature>
<dbReference type="Pfam" id="PF12796">
    <property type="entry name" value="Ank_2"/>
    <property type="match status" value="1"/>
</dbReference>
<protein>
    <submittedName>
        <fullName evidence="4">ANK_REP_REGION domain-containing protein</fullName>
    </submittedName>
</protein>
<dbReference type="PANTHER" id="PTHR24166">
    <property type="entry name" value="ROLLING PEBBLES, ISOFORM B"/>
    <property type="match status" value="1"/>
</dbReference>
<keyword evidence="2 3" id="KW-0040">ANK repeat</keyword>
<dbReference type="SMART" id="SM00248">
    <property type="entry name" value="ANK"/>
    <property type="match status" value="4"/>
</dbReference>
<dbReference type="InterPro" id="IPR050889">
    <property type="entry name" value="Dendritic_Spine_Reg/Scaffold"/>
</dbReference>
<dbReference type="AlphaFoldDB" id="A0A699Z6G1"/>
<dbReference type="PROSITE" id="PS50297">
    <property type="entry name" value="ANK_REP_REGION"/>
    <property type="match status" value="1"/>
</dbReference>
<organism evidence="4 5">
    <name type="scientific">Haematococcus lacustris</name>
    <name type="common">Green alga</name>
    <name type="synonym">Haematococcus pluvialis</name>
    <dbReference type="NCBI Taxonomy" id="44745"/>
    <lineage>
        <taxon>Eukaryota</taxon>
        <taxon>Viridiplantae</taxon>
        <taxon>Chlorophyta</taxon>
        <taxon>core chlorophytes</taxon>
        <taxon>Chlorophyceae</taxon>
        <taxon>CS clade</taxon>
        <taxon>Chlamydomonadales</taxon>
        <taxon>Haematococcaceae</taxon>
        <taxon>Haematococcus</taxon>
    </lineage>
</organism>
<dbReference type="SUPFAM" id="SSF48403">
    <property type="entry name" value="Ankyrin repeat"/>
    <property type="match status" value="1"/>
</dbReference>
<dbReference type="Proteomes" id="UP000485058">
    <property type="component" value="Unassembled WGS sequence"/>
</dbReference>
<evidence type="ECO:0000313" key="5">
    <source>
        <dbReference type="Proteomes" id="UP000485058"/>
    </source>
</evidence>
<sequence length="172" mass="17339">PAIVSLLLEAGAEVSAGDSVGATPLIMAAARGHTKVVKMLLDSCHGGVSGRLALISQCTLKGETAAMAAAKGGWLDSLQLLLGAGAPLAAMDSRMRDACMLACHHDQAGVVQHLVRECGYDLARVDQQGRDCLMQAAAAGAKQVVQALVAAGAALEGPNTDRGAKLLCLAAG</sequence>
<keyword evidence="1" id="KW-0677">Repeat</keyword>
<evidence type="ECO:0000256" key="1">
    <source>
        <dbReference type="ARBA" id="ARBA00022737"/>
    </source>
</evidence>
<dbReference type="PROSITE" id="PS50088">
    <property type="entry name" value="ANK_REPEAT"/>
    <property type="match status" value="2"/>
</dbReference>
<feature type="non-terminal residue" evidence="4">
    <location>
        <position position="172"/>
    </location>
</feature>
<keyword evidence="5" id="KW-1185">Reference proteome</keyword>
<evidence type="ECO:0000256" key="3">
    <source>
        <dbReference type="PROSITE-ProRule" id="PRU00023"/>
    </source>
</evidence>